<evidence type="ECO:0000313" key="4">
    <source>
        <dbReference type="EMBL" id="ANZ77626.1"/>
    </source>
</evidence>
<keyword evidence="5" id="KW-1185">Reference proteome</keyword>
<dbReference type="InterPro" id="IPR016852">
    <property type="entry name" value="SET_MeTrfase"/>
</dbReference>
<dbReference type="PANTHER" id="PTHR13271:SF47">
    <property type="entry name" value="ACTIN-HISTIDINE N-METHYLTRANSFERASE"/>
    <property type="match status" value="1"/>
</dbReference>
<dbReference type="AlphaFoldDB" id="A0A1B2JHX8"/>
<dbReference type="PIRSF" id="PIRSF027158">
    <property type="entry name" value="Lys_MTase_YDR198C_prd"/>
    <property type="match status" value="1"/>
</dbReference>
<dbReference type="Proteomes" id="UP000094565">
    <property type="component" value="Chromosome 4"/>
</dbReference>
<organism evidence="4 5">
    <name type="scientific">Komagataella pastoris</name>
    <name type="common">Yeast</name>
    <name type="synonym">Pichia pastoris</name>
    <dbReference type="NCBI Taxonomy" id="4922"/>
    <lineage>
        <taxon>Eukaryota</taxon>
        <taxon>Fungi</taxon>
        <taxon>Dikarya</taxon>
        <taxon>Ascomycota</taxon>
        <taxon>Saccharomycotina</taxon>
        <taxon>Pichiomycetes</taxon>
        <taxon>Pichiales</taxon>
        <taxon>Pichiaceae</taxon>
        <taxon>Komagataella</taxon>
    </lineage>
</organism>
<dbReference type="EMBL" id="CP014587">
    <property type="protein sequence ID" value="ANZ77626.1"/>
    <property type="molecule type" value="Genomic_DNA"/>
</dbReference>
<accession>A0A1B2JHX8</accession>
<protein>
    <submittedName>
        <fullName evidence="4">BA75_04861T0</fullName>
    </submittedName>
</protein>
<reference evidence="4 5" key="1">
    <citation type="submission" date="2016-02" db="EMBL/GenBank/DDBJ databases">
        <title>Comparative genomic and transcriptomic foundation for Pichia pastoris.</title>
        <authorList>
            <person name="Love K.R."/>
            <person name="Shah K.A."/>
            <person name="Whittaker C.A."/>
            <person name="Wu J."/>
            <person name="Bartlett M.C."/>
            <person name="Ma D."/>
            <person name="Leeson R.L."/>
            <person name="Priest M."/>
            <person name="Young S.K."/>
            <person name="Love J.C."/>
        </authorList>
    </citation>
    <scope>NUCLEOTIDE SEQUENCE [LARGE SCALE GENOMIC DNA]</scope>
    <source>
        <strain evidence="4 5">ATCC 28485</strain>
    </source>
</reference>
<dbReference type="SUPFAM" id="SSF82199">
    <property type="entry name" value="SET domain"/>
    <property type="match status" value="1"/>
</dbReference>
<dbReference type="InterPro" id="IPR044429">
    <property type="entry name" value="SETD4_SET"/>
</dbReference>
<keyword evidence="3" id="KW-0949">S-adenosyl-L-methionine</keyword>
<dbReference type="GO" id="GO:0032259">
    <property type="term" value="P:methylation"/>
    <property type="evidence" value="ECO:0007669"/>
    <property type="project" value="UniProtKB-KW"/>
</dbReference>
<keyword evidence="1" id="KW-0489">Methyltransferase</keyword>
<evidence type="ECO:0000256" key="3">
    <source>
        <dbReference type="ARBA" id="ARBA00022691"/>
    </source>
</evidence>
<dbReference type="GO" id="GO:0016279">
    <property type="term" value="F:protein-lysine N-methyltransferase activity"/>
    <property type="evidence" value="ECO:0007669"/>
    <property type="project" value="InterPro"/>
</dbReference>
<name>A0A1B2JHX8_PICPA</name>
<gene>
    <name evidence="4" type="primary">RKM2</name>
    <name evidence="4" type="ORF">ATY40_BA7504861</name>
</gene>
<keyword evidence="2" id="KW-0808">Transferase</keyword>
<dbReference type="CDD" id="cd19177">
    <property type="entry name" value="SET_SETD4"/>
    <property type="match status" value="1"/>
</dbReference>
<dbReference type="InterPro" id="IPR050600">
    <property type="entry name" value="SETD3_SETD6_MTase"/>
</dbReference>
<evidence type="ECO:0000256" key="1">
    <source>
        <dbReference type="ARBA" id="ARBA00022603"/>
    </source>
</evidence>
<evidence type="ECO:0000256" key="2">
    <source>
        <dbReference type="ARBA" id="ARBA00022679"/>
    </source>
</evidence>
<dbReference type="PANTHER" id="PTHR13271">
    <property type="entry name" value="UNCHARACTERIZED PUTATIVE METHYLTRANSFERASE"/>
    <property type="match status" value="1"/>
</dbReference>
<evidence type="ECO:0000313" key="5">
    <source>
        <dbReference type="Proteomes" id="UP000094565"/>
    </source>
</evidence>
<dbReference type="Gene3D" id="3.90.1410.10">
    <property type="entry name" value="set domain protein methyltransferase, domain 1"/>
    <property type="match status" value="1"/>
</dbReference>
<dbReference type="InterPro" id="IPR046341">
    <property type="entry name" value="SET_dom_sf"/>
</dbReference>
<dbReference type="OrthoDB" id="341421at2759"/>
<proteinExistence type="predicted"/>
<sequence>MLVDKYAQLMTWLQSSNKTFISEKLWIVDDSSTGKSIYTVQSLKTNEHLVTIPREFMLNFITILLHIEKISNKTFDIPNEYRIANIPSPSPEDSDYNLIYQQFKGDELMDLSSYQLISMFLVIESHKKNSFWKPFIEVLAHLSDFAYAPLIWLVENTNEIFFRKLPPPTQAHALAQLERFNLDYSVIINLLSTKYINIEVERLISKREFLRMWMCCNSRCLYMELPSFLNKSKEDNFTMVPYVDFLNHSSEDGCTVKINSFGFQVTSGLNYPENSQLYFKYGAHSNEFLLCEYGFMFERGMNSWNYIDINEQVIALMEPHHVEFLKDQGYYNDYTISLSDVSFRVQVALAVIQETAEGLSSKRITNFINGLTQGTSYEVKSKQMLKEILSDIVEECQQVFNTNLQQFSNDEKYSRIITRLYEDRFDIAKNHLDLLEG</sequence>